<gene>
    <name evidence="4" type="ORF">FBUS_05739</name>
</gene>
<comment type="caution">
    <text evidence="4">The sequence shown here is derived from an EMBL/GenBank/DDBJ whole genome shotgun (WGS) entry which is preliminary data.</text>
</comment>
<dbReference type="GO" id="GO:0016540">
    <property type="term" value="P:protein autoprocessing"/>
    <property type="evidence" value="ECO:0007669"/>
    <property type="project" value="InterPro"/>
</dbReference>
<evidence type="ECO:0000313" key="4">
    <source>
        <dbReference type="EMBL" id="KAA0194853.1"/>
    </source>
</evidence>
<dbReference type="InterPro" id="IPR001657">
    <property type="entry name" value="Hedgehog"/>
</dbReference>
<reference evidence="4" key="1">
    <citation type="submission" date="2019-05" db="EMBL/GenBank/DDBJ databases">
        <title>Annotation for the trematode Fasciolopsis buski.</title>
        <authorList>
            <person name="Choi Y.-J."/>
        </authorList>
    </citation>
    <scope>NUCLEOTIDE SEQUENCE</scope>
    <source>
        <strain evidence="4">HT</strain>
        <tissue evidence="4">Whole worm</tissue>
    </source>
</reference>
<evidence type="ECO:0000313" key="5">
    <source>
        <dbReference type="Proteomes" id="UP000728185"/>
    </source>
</evidence>
<dbReference type="PANTHER" id="PTHR11889:SF31">
    <property type="entry name" value="PROTEIN HEDGEHOG"/>
    <property type="match status" value="1"/>
</dbReference>
<dbReference type="InterPro" id="IPR036844">
    <property type="entry name" value="Hint_dom_sf"/>
</dbReference>
<sequence>ASITSQWFGCFPGSAEVHLGNGTSTRIDHLRVGDYVLGRSTVTGEMEPTPIVAFLHRDRHAWSPMLHVIYTIPGVAEKRRSLFLTPDHLVYVKNDNNEVQRLRAVFASHLGRGDIIMVSSSYANKSLTEGIVLATEYATSFTEAGDFAMDLAGLYAPLTRSGSMIVNDVVVSCFAHFSDPDLSYFATWPIQWMHRLNRWIKVSESPNDLQDGVHWLADFLLNWLTPVLPRTMFYSQT</sequence>
<feature type="non-terminal residue" evidence="4">
    <location>
        <position position="1"/>
    </location>
</feature>
<dbReference type="GO" id="GO:0007267">
    <property type="term" value="P:cell-cell signaling"/>
    <property type="evidence" value="ECO:0007669"/>
    <property type="project" value="InterPro"/>
</dbReference>
<keyword evidence="5" id="KW-1185">Reference proteome</keyword>
<proteinExistence type="predicted"/>
<dbReference type="CDD" id="cd00081">
    <property type="entry name" value="Hint"/>
    <property type="match status" value="1"/>
</dbReference>
<feature type="domain" description="Hint" evidence="3">
    <location>
        <begin position="8"/>
        <end position="120"/>
    </location>
</feature>
<accession>A0A8E0RWK4</accession>
<dbReference type="PANTHER" id="PTHR11889">
    <property type="entry name" value="HEDGEHOG"/>
    <property type="match status" value="1"/>
</dbReference>
<dbReference type="GO" id="GO:0005113">
    <property type="term" value="F:patched binding"/>
    <property type="evidence" value="ECO:0007669"/>
    <property type="project" value="TreeGrafter"/>
</dbReference>
<dbReference type="AlphaFoldDB" id="A0A8E0RWK4"/>
<dbReference type="Pfam" id="PF01079">
    <property type="entry name" value="Hint"/>
    <property type="match status" value="1"/>
</dbReference>
<dbReference type="GO" id="GO:0010468">
    <property type="term" value="P:regulation of gene expression"/>
    <property type="evidence" value="ECO:0007669"/>
    <property type="project" value="TreeGrafter"/>
</dbReference>
<evidence type="ECO:0000256" key="1">
    <source>
        <dbReference type="ARBA" id="ARBA00022473"/>
    </source>
</evidence>
<dbReference type="Gene3D" id="2.170.16.10">
    <property type="entry name" value="Hedgehog/Intein (Hint) domain"/>
    <property type="match status" value="1"/>
</dbReference>
<dbReference type="Proteomes" id="UP000728185">
    <property type="component" value="Unassembled WGS sequence"/>
</dbReference>
<dbReference type="PRINTS" id="PR00632">
    <property type="entry name" value="SONICHHOG"/>
</dbReference>
<organism evidence="4 5">
    <name type="scientific">Fasciolopsis buskii</name>
    <dbReference type="NCBI Taxonomy" id="27845"/>
    <lineage>
        <taxon>Eukaryota</taxon>
        <taxon>Metazoa</taxon>
        <taxon>Spiralia</taxon>
        <taxon>Lophotrochozoa</taxon>
        <taxon>Platyhelminthes</taxon>
        <taxon>Trematoda</taxon>
        <taxon>Digenea</taxon>
        <taxon>Plagiorchiida</taxon>
        <taxon>Echinostomata</taxon>
        <taxon>Echinostomatoidea</taxon>
        <taxon>Fasciolidae</taxon>
        <taxon>Fasciolopsis</taxon>
    </lineage>
</organism>
<dbReference type="SMART" id="SM00306">
    <property type="entry name" value="HintN"/>
    <property type="match status" value="1"/>
</dbReference>
<dbReference type="SUPFAM" id="SSF51294">
    <property type="entry name" value="Hedgehog/intein (Hint) domain"/>
    <property type="match status" value="1"/>
</dbReference>
<evidence type="ECO:0000259" key="3">
    <source>
        <dbReference type="SMART" id="SM00306"/>
    </source>
</evidence>
<keyword evidence="2" id="KW-0732">Signal</keyword>
<keyword evidence="1" id="KW-0217">Developmental protein</keyword>
<dbReference type="GO" id="GO:0007224">
    <property type="term" value="P:smoothened signaling pathway"/>
    <property type="evidence" value="ECO:0007669"/>
    <property type="project" value="TreeGrafter"/>
</dbReference>
<evidence type="ECO:0000256" key="2">
    <source>
        <dbReference type="ARBA" id="ARBA00022729"/>
    </source>
</evidence>
<dbReference type="GO" id="GO:0001708">
    <property type="term" value="P:cell fate specification"/>
    <property type="evidence" value="ECO:0007669"/>
    <property type="project" value="TreeGrafter"/>
</dbReference>
<dbReference type="OrthoDB" id="5212at2759"/>
<dbReference type="InterPro" id="IPR001767">
    <property type="entry name" value="Hedgehog_Hint"/>
</dbReference>
<protein>
    <recommendedName>
        <fullName evidence="3">Hint domain-containing protein</fullName>
    </recommendedName>
</protein>
<dbReference type="InterPro" id="IPR003587">
    <property type="entry name" value="Hint_dom_N"/>
</dbReference>
<dbReference type="EMBL" id="LUCM01004096">
    <property type="protein sequence ID" value="KAA0194853.1"/>
    <property type="molecule type" value="Genomic_DNA"/>
</dbReference>
<name>A0A8E0RWK4_9TREM</name>
<dbReference type="GO" id="GO:0005509">
    <property type="term" value="F:calcium ion binding"/>
    <property type="evidence" value="ECO:0007669"/>
    <property type="project" value="TreeGrafter"/>
</dbReference>
<dbReference type="GO" id="GO:0005615">
    <property type="term" value="C:extracellular space"/>
    <property type="evidence" value="ECO:0007669"/>
    <property type="project" value="TreeGrafter"/>
</dbReference>
<dbReference type="InterPro" id="IPR050387">
    <property type="entry name" value="Hedgehog_Signaling"/>
</dbReference>